<accession>E2ZF28</accession>
<proteinExistence type="predicted"/>
<dbReference type="eggNOG" id="COG1278">
    <property type="taxonomic scope" value="Bacteria"/>
</dbReference>
<organism evidence="2 3">
    <name type="scientific">Faecalibacterium cf. prausnitzii KLE1255</name>
    <dbReference type="NCBI Taxonomy" id="748224"/>
    <lineage>
        <taxon>Bacteria</taxon>
        <taxon>Bacillati</taxon>
        <taxon>Bacillota</taxon>
        <taxon>Clostridia</taxon>
        <taxon>Eubacteriales</taxon>
        <taxon>Oscillospiraceae</taxon>
        <taxon>Faecalibacterium</taxon>
    </lineage>
</organism>
<sequence>MKNDMYELPDTLYDFAQIPNFHTVIEDLANLAEAEDWNYHNQTDPQTDYPILENYLRNTYIRLAREKKIAYSTDSKYCCFDTGLLSKNQHEPLYAQFEENTNPNVGCYWHFSKFFRRGEHEVQRYTQLPEMAFYWDDPAKLIFDSRKELVVNVEHIIQDNKARFPAPFSGYSDYQLQLFIDGSVKAAKDRLRRNYKIAVPQYFITSGTIQLLIPLCLSSQNVADLAIVVEDYGTMYRASTCLTLDQAMNNARLLARPDRDWLNP</sequence>
<dbReference type="BioCyc" id="FCF748224-HMP:GTSS-1580-MONOMER"/>
<dbReference type="Proteomes" id="UP000006028">
    <property type="component" value="Unassembled WGS sequence"/>
</dbReference>
<evidence type="ECO:0000259" key="1">
    <source>
        <dbReference type="Pfam" id="PF12873"/>
    </source>
</evidence>
<dbReference type="EMBL" id="AECU01000025">
    <property type="protein sequence ID" value="EFQ08148.1"/>
    <property type="molecule type" value="Genomic_DNA"/>
</dbReference>
<evidence type="ECO:0000313" key="3">
    <source>
        <dbReference type="Proteomes" id="UP000006028"/>
    </source>
</evidence>
<dbReference type="InterPro" id="IPR024437">
    <property type="entry name" value="DUF3825"/>
</dbReference>
<protein>
    <recommendedName>
        <fullName evidence="1">DUF3825 domain-containing protein</fullName>
    </recommendedName>
</protein>
<dbReference type="RefSeq" id="WP_005937745.1">
    <property type="nucleotide sequence ID" value="NZ_GL538237.1"/>
</dbReference>
<comment type="caution">
    <text evidence="2">The sequence shown here is derived from an EMBL/GenBank/DDBJ whole genome shotgun (WGS) entry which is preliminary data.</text>
</comment>
<reference evidence="2 3" key="1">
    <citation type="submission" date="2010-08" db="EMBL/GenBank/DDBJ databases">
        <authorList>
            <person name="Weinstock G."/>
            <person name="Sodergren E."/>
            <person name="Clifton S."/>
            <person name="Fulton L."/>
            <person name="Fulton B."/>
            <person name="Courtney L."/>
            <person name="Fronick C."/>
            <person name="Harrison M."/>
            <person name="Strong C."/>
            <person name="Farmer C."/>
            <person name="Delahaunty K."/>
            <person name="Markovic C."/>
            <person name="Hall O."/>
            <person name="Minx P."/>
            <person name="Tomlinson C."/>
            <person name="Mitreva M."/>
            <person name="Hou S."/>
            <person name="Chen J."/>
            <person name="Wollam A."/>
            <person name="Pepin K.H."/>
            <person name="Johnson M."/>
            <person name="Bhonagiri V."/>
            <person name="Zhang X."/>
            <person name="Suruliraj S."/>
            <person name="Warren W."/>
            <person name="Chinwalla A."/>
            <person name="Mardis E.R."/>
            <person name="Wilson R.K."/>
        </authorList>
    </citation>
    <scope>NUCLEOTIDE SEQUENCE [LARGE SCALE GENOMIC DNA]</scope>
    <source>
        <strain evidence="2 3">KLE1255</strain>
    </source>
</reference>
<dbReference type="HOGENOM" id="CLU_074580_0_0_9"/>
<gene>
    <name evidence="2" type="ORF">HMPREF9436_00257</name>
</gene>
<dbReference type="OrthoDB" id="5493836at2"/>
<dbReference type="AlphaFoldDB" id="E2ZF28"/>
<name>E2ZF28_9FIRM</name>
<dbReference type="Pfam" id="PF12873">
    <property type="entry name" value="DUF3825"/>
    <property type="match status" value="1"/>
</dbReference>
<feature type="domain" description="DUF3825" evidence="1">
    <location>
        <begin position="28"/>
        <end position="261"/>
    </location>
</feature>
<evidence type="ECO:0000313" key="2">
    <source>
        <dbReference type="EMBL" id="EFQ08148.1"/>
    </source>
</evidence>
<dbReference type="STRING" id="748224.HMPREF9436_00257"/>